<name>A0A9E6THC0_9PSED</name>
<proteinExistence type="predicted"/>
<gene>
    <name evidence="2" type="ORF">HU739_001375</name>
</gene>
<evidence type="ECO:0000313" key="3">
    <source>
        <dbReference type="Proteomes" id="UP000631521"/>
    </source>
</evidence>
<feature type="region of interest" description="Disordered" evidence="1">
    <location>
        <begin position="1"/>
        <end position="20"/>
    </location>
</feature>
<dbReference type="Proteomes" id="UP000631521">
    <property type="component" value="Chromosome"/>
</dbReference>
<dbReference type="RefSeq" id="WP_217844295.1">
    <property type="nucleotide sequence ID" value="NZ_CP077091.1"/>
</dbReference>
<accession>A0A9E6THC0</accession>
<organism evidence="2 3">
    <name type="scientific">Pseudomonas hamedanensis</name>
    <dbReference type="NCBI Taxonomy" id="2745504"/>
    <lineage>
        <taxon>Bacteria</taxon>
        <taxon>Pseudomonadati</taxon>
        <taxon>Pseudomonadota</taxon>
        <taxon>Gammaproteobacteria</taxon>
        <taxon>Pseudomonadales</taxon>
        <taxon>Pseudomonadaceae</taxon>
        <taxon>Pseudomonas</taxon>
    </lineage>
</organism>
<dbReference type="KEGG" id="phv:HU739_001375"/>
<protein>
    <submittedName>
        <fullName evidence="2">Uncharacterized protein</fullName>
    </submittedName>
</protein>
<evidence type="ECO:0000256" key="1">
    <source>
        <dbReference type="SAM" id="MobiDB-lite"/>
    </source>
</evidence>
<reference evidence="2 3" key="2">
    <citation type="journal article" date="2021" name="Microorganisms">
        <title>The Ever-Expanding Pseudomonas Genus: Description of 43 New Species and Partition of the Pseudomonas putida Group.</title>
        <authorList>
            <person name="Girard L."/>
            <person name="Lood C."/>
            <person name="Hofte M."/>
            <person name="Vandamme P."/>
            <person name="Rokni-Zadeh H."/>
            <person name="van Noort V."/>
            <person name="Lavigne R."/>
            <person name="De Mot R."/>
        </authorList>
    </citation>
    <scope>NUCLEOTIDE SEQUENCE [LARGE SCALE GENOMIC DNA]</scope>
    <source>
        <strain evidence="2 3">SWRI65</strain>
    </source>
</reference>
<evidence type="ECO:0000313" key="2">
    <source>
        <dbReference type="EMBL" id="QXI17674.1"/>
    </source>
</evidence>
<reference evidence="2 3" key="1">
    <citation type="journal article" date="2020" name="Microorganisms">
        <title>Reliable Identification of Environmental Pseudomonas Isolates Using the rpoD Gene.</title>
        <authorList>
            <consortium name="The Broad Institute Genome Sequencing Platform"/>
            <person name="Girard L."/>
            <person name="Lood C."/>
            <person name="Rokni-Zadeh H."/>
            <person name="van Noort V."/>
            <person name="Lavigne R."/>
            <person name="De Mot R."/>
        </authorList>
    </citation>
    <scope>NUCLEOTIDE SEQUENCE [LARGE SCALE GENOMIC DNA]</scope>
    <source>
        <strain evidence="2 3">SWRI65</strain>
    </source>
</reference>
<feature type="compositionally biased region" description="Acidic residues" evidence="1">
    <location>
        <begin position="1"/>
        <end position="12"/>
    </location>
</feature>
<keyword evidence="3" id="KW-1185">Reference proteome</keyword>
<sequence length="1507" mass="159869">MANDDGLIEDESAGGGKRDDPEVLWVAPAILKPMPGRVYQGFDIDALIVIPGALSWNIDIHIGPTRLKRFSGWPLGGVGIFLTVPAGLIPPGAGFYFKIEYKMPIGWSAWAWSGDMEMAALPKPAITGVTVSADRRPTIRGTGGVEGAVLEIWYSGGGGGVQLSQTLDSNGAWSITASSPWPIKEHIITAKQNKYGDSGWADAYTFTVRPPTPVIGGVTVSVDLKPTISGTGGIKGAVLEIFNSGAIGGVQLSKTLASDGAWSIAASSPWPVKKHSISARQTLGSHSGWAKEYEFTVSPPAKPVIGGVTVSVDLKPTISGTGGISGALLQIFNTGGSGGVQLSKTLATNGAWSITASAPWPVKKHSITAKQNLGSDSGWADDYEFTVRPATPTITEPPPKTSHLGNVLVKGACMTGATVVVQDSNGNPIGGTLSYSATTWSFAYTWPPGAKHIKAMQTVNGQTSAATDLLEFYINPPLPTITEPLPKTSHLGNVLVKGACMTGATVVVQDSNGNPIGGTLSYSATTWSFAYTWPPGAKHIKAMQTVNGQTSAATDLLEFYINPPLPTITEPLPKTSHLGNVLVKGACMTGATVVVQDSNGNPIGGTLSYSATTWSFAYTWPPGAKHIKAMQTVNGQTSAATDLLEFYINPPLPTITEPLPKTSHLGNVLVKGACMTGATVVVQDSNGNPIGGTLSYSATTWSFAYTWPPGAKHIKAMQTVNGQTSAATDLLEFYITPPLPTITEPLPKTSHLGNVLVKGACMTGATVVVQDSNGNPIAGTLSYSATTWSFAYTWPPGAKHIKAVQTVDGQTSAATDLLEFYVKPSKPAIQPLPNPAAADEALTITDVFSTGAVTLHVSNEAGAVEGEFSGSGATRTFTPTAEWAPGSNTVKVVQTVNAIDSDPSIECTFFVEVGERPDAPRFEQPMAGGSTPTRPIIRIAGLPNATVTVRLEAGETLHSDTADAEGVLEFKVDKPLHPGTNALQVKQKAGGPESEWSEPHLLAVRALPKKPVVSAPTPNSLVPRRVVIRGQGETRGEIVLYHAKDLATPIATVEGRASWRWDEEMWPIGFYTVQVRQTDEGDVSEYSEPRDFEIVDALYGIADAIPVLGNPVVGSGQSVMLRIQLFLGDTGEVAEGVKVVWRMKGVSDALATTVTDAYGWASYAYQPETVGESVVVADITDANAGVTMTQTYPVTALLQDDWAEQAILYLDGKTVDLAKSDLVLVAGKPYQLLFSVKPANDLWGSYLTLQDLWGATERGLISDPELGTPQKIEAQYTSWTISSAPNQSGIFGLRLTSPVLSDLQLPGRLIPGDYDQFVDVDLDTFPQVFSGEAAYPCLGATHTISMRPKPNSPLLGQSVKLMLSREGTDLGVTVSPHWDQKMEEKGVSWTLDCANSGQAGNFAVWLDSWMWDYKSPDIPMSLGHNKVEITERDGPREIAGRWRYGVRVASAFSGQPAGDIPVTVTVSSSGDVQRRTQSDGWLYVYYDDGQVVSLTIRNGYDGSTITD</sequence>
<dbReference type="EMBL" id="CP077091">
    <property type="protein sequence ID" value="QXI17674.1"/>
    <property type="molecule type" value="Genomic_DNA"/>
</dbReference>